<feature type="domain" description="LarA-like N-terminal" evidence="1">
    <location>
        <begin position="14"/>
        <end position="200"/>
    </location>
</feature>
<dbReference type="InterPro" id="IPR018657">
    <property type="entry name" value="LarA-like_N"/>
</dbReference>
<dbReference type="GO" id="GO:0050043">
    <property type="term" value="F:lactate racemase activity"/>
    <property type="evidence" value="ECO:0007669"/>
    <property type="project" value="InterPro"/>
</dbReference>
<gene>
    <name evidence="3" type="primary">larA</name>
    <name evidence="3" type="ORF">H9942_07365</name>
</gene>
<dbReference type="InterPro" id="IPR048068">
    <property type="entry name" value="LarA-like"/>
</dbReference>
<feature type="domain" description="Lactate racemase C-terminal" evidence="2">
    <location>
        <begin position="271"/>
        <end position="415"/>
    </location>
</feature>
<sequence length="426" mass="46327">MAKTYRLAYGEKFLEFSDDKVIFCATTKHISTLPDPVQLIDDALDTPYGTPPLERIVKPGDRVALIVDDITRPTPRRLLLDRVTKRLETIPQLSISIVLALGTHRPMSAEEIAEDLGPFSERYPVVNISYLDKERFAVAGEMPNGTPIHVYKEVLEADVVVGIGNIIPHIAAGWGGGAKIIMPGVCGKETTDAIHMLSCTCQNVLETCGSVDNLFRRTMEALAKKVGLAFIINTVLDEEKNLRGVFCGDFVKAHRAGVDFARGILCPSIPQRADIVIVSANPANADFWQGAKPYVFAHFAVKRGGVIILLLSAEYGLCGCAPAHRQALLKYYNKSEADILQALAEEETTDILGLGEAFIRMQTEGFCKTLLISEGLGKDEAALLGFELVDDLEDAVQRARHFVGANATIGLIPHGGELLCVASNEN</sequence>
<dbReference type="InterPro" id="IPR047926">
    <property type="entry name" value="Ni_dep_LarA"/>
</dbReference>
<reference evidence="3" key="1">
    <citation type="journal article" date="2021" name="PeerJ">
        <title>Extensive microbial diversity within the chicken gut microbiome revealed by metagenomics and culture.</title>
        <authorList>
            <person name="Gilroy R."/>
            <person name="Ravi A."/>
            <person name="Getino M."/>
            <person name="Pursley I."/>
            <person name="Horton D.L."/>
            <person name="Alikhan N.F."/>
            <person name="Baker D."/>
            <person name="Gharbi K."/>
            <person name="Hall N."/>
            <person name="Watson M."/>
            <person name="Adriaenssens E.M."/>
            <person name="Foster-Nyarko E."/>
            <person name="Jarju S."/>
            <person name="Secka A."/>
            <person name="Antonio M."/>
            <person name="Oren A."/>
            <person name="Chaudhuri R.R."/>
            <person name="La Ragione R."/>
            <person name="Hildebrand F."/>
            <person name="Pallen M.J."/>
        </authorList>
    </citation>
    <scope>NUCLEOTIDE SEQUENCE</scope>
    <source>
        <strain evidence="3">ChiBcolR8-3208</strain>
    </source>
</reference>
<dbReference type="EMBL" id="DWXZ01000153">
    <property type="protein sequence ID" value="HJB37870.1"/>
    <property type="molecule type" value="Genomic_DNA"/>
</dbReference>
<dbReference type="AlphaFoldDB" id="A0A9D2LYZ1"/>
<dbReference type="InterPro" id="IPR048520">
    <property type="entry name" value="LarA_C"/>
</dbReference>
<dbReference type="Gene3D" id="3.40.50.11440">
    <property type="match status" value="1"/>
</dbReference>
<dbReference type="Gene3D" id="3.90.226.30">
    <property type="match status" value="1"/>
</dbReference>
<dbReference type="NCBIfam" id="NF033504">
    <property type="entry name" value="Ni_dep_LarA"/>
    <property type="match status" value="1"/>
</dbReference>
<dbReference type="Pfam" id="PF21113">
    <property type="entry name" value="LarA_C"/>
    <property type="match status" value="1"/>
</dbReference>
<evidence type="ECO:0000259" key="2">
    <source>
        <dbReference type="Pfam" id="PF21113"/>
    </source>
</evidence>
<evidence type="ECO:0000313" key="4">
    <source>
        <dbReference type="Proteomes" id="UP000824214"/>
    </source>
</evidence>
<name>A0A9D2LYZ1_9FIRM</name>
<comment type="caution">
    <text evidence="3">The sequence shown here is derived from an EMBL/GenBank/DDBJ whole genome shotgun (WGS) entry which is preliminary data.</text>
</comment>
<organism evidence="3 4">
    <name type="scientific">Candidatus Acutalibacter ornithocaccae</name>
    <dbReference type="NCBI Taxonomy" id="2838416"/>
    <lineage>
        <taxon>Bacteria</taxon>
        <taxon>Bacillati</taxon>
        <taxon>Bacillota</taxon>
        <taxon>Clostridia</taxon>
        <taxon>Eubacteriales</taxon>
        <taxon>Acutalibacteraceae</taxon>
        <taxon>Acutalibacter</taxon>
    </lineage>
</organism>
<dbReference type="PANTHER" id="PTHR33171">
    <property type="entry name" value="LAR_N DOMAIN-CONTAINING PROTEIN"/>
    <property type="match status" value="1"/>
</dbReference>
<reference evidence="3" key="2">
    <citation type="submission" date="2021-04" db="EMBL/GenBank/DDBJ databases">
        <authorList>
            <person name="Gilroy R."/>
        </authorList>
    </citation>
    <scope>NUCLEOTIDE SEQUENCE</scope>
    <source>
        <strain evidence="3">ChiBcolR8-3208</strain>
    </source>
</reference>
<evidence type="ECO:0000313" key="3">
    <source>
        <dbReference type="EMBL" id="HJB37870.1"/>
    </source>
</evidence>
<dbReference type="Proteomes" id="UP000824214">
    <property type="component" value="Unassembled WGS sequence"/>
</dbReference>
<dbReference type="InterPro" id="IPR043166">
    <property type="entry name" value="LarA-like_C"/>
</dbReference>
<dbReference type="Pfam" id="PF09861">
    <property type="entry name" value="Lar_N"/>
    <property type="match status" value="1"/>
</dbReference>
<accession>A0A9D2LYZ1</accession>
<proteinExistence type="predicted"/>
<dbReference type="PANTHER" id="PTHR33171:SF17">
    <property type="entry name" value="LARA-LIKE N-TERMINAL DOMAIN-CONTAINING PROTEIN"/>
    <property type="match status" value="1"/>
</dbReference>
<protein>
    <submittedName>
        <fullName evidence="3">Nickel-dependent lactate racemase</fullName>
    </submittedName>
</protein>
<evidence type="ECO:0000259" key="1">
    <source>
        <dbReference type="Pfam" id="PF09861"/>
    </source>
</evidence>